<gene>
    <name evidence="2" type="ORF">PISMIDRAFT_15155</name>
</gene>
<dbReference type="Proteomes" id="UP000054018">
    <property type="component" value="Unassembled WGS sequence"/>
</dbReference>
<feature type="region of interest" description="Disordered" evidence="1">
    <location>
        <begin position="195"/>
        <end position="214"/>
    </location>
</feature>
<feature type="compositionally biased region" description="Low complexity" evidence="1">
    <location>
        <begin position="251"/>
        <end position="264"/>
    </location>
</feature>
<feature type="region of interest" description="Disordered" evidence="1">
    <location>
        <begin position="221"/>
        <end position="265"/>
    </location>
</feature>
<name>A0A0C9YTL9_9AGAM</name>
<sequence length="292" mass="31570">MSSPPHLSYTDTRREHIRRILVKLYHILESNIAALMGTEDPGADPEPKRADWTPEEVKDHKNVSIKWGVLKQTYNTIVTYRSKSGEHWDNERGANISGALAAESWSKYVAVKANAQMKPFRNKGWEYLEFLEDIFPQGGATSTHAFHAGASNPVFTTNIDGSSVSGTTPTPIASIGDHGDSIPISVMPVGSLALIANPPTSDPPATTSGGKRSFNAMSADVTDTAPPSLFSNNLPPATTMSSVPKTKRSRTSSSKAKANPPASSQTVAVIAVDNTIRHFHCKHFTVFLQKTC</sequence>
<evidence type="ECO:0008006" key="4">
    <source>
        <dbReference type="Google" id="ProtNLM"/>
    </source>
</evidence>
<dbReference type="AlphaFoldDB" id="A0A0C9YTL9"/>
<dbReference type="HOGENOM" id="CLU_066693_0_0_1"/>
<evidence type="ECO:0000313" key="2">
    <source>
        <dbReference type="EMBL" id="KIK17379.1"/>
    </source>
</evidence>
<evidence type="ECO:0000256" key="1">
    <source>
        <dbReference type="SAM" id="MobiDB-lite"/>
    </source>
</evidence>
<accession>A0A0C9YTL9</accession>
<keyword evidence="3" id="KW-1185">Reference proteome</keyword>
<reference evidence="3" key="2">
    <citation type="submission" date="2015-01" db="EMBL/GenBank/DDBJ databases">
        <title>Evolutionary Origins and Diversification of the Mycorrhizal Mutualists.</title>
        <authorList>
            <consortium name="DOE Joint Genome Institute"/>
            <consortium name="Mycorrhizal Genomics Consortium"/>
            <person name="Kohler A."/>
            <person name="Kuo A."/>
            <person name="Nagy L.G."/>
            <person name="Floudas D."/>
            <person name="Copeland A."/>
            <person name="Barry K.W."/>
            <person name="Cichocki N."/>
            <person name="Veneault-Fourrey C."/>
            <person name="LaButti K."/>
            <person name="Lindquist E.A."/>
            <person name="Lipzen A."/>
            <person name="Lundell T."/>
            <person name="Morin E."/>
            <person name="Murat C."/>
            <person name="Riley R."/>
            <person name="Ohm R."/>
            <person name="Sun H."/>
            <person name="Tunlid A."/>
            <person name="Henrissat B."/>
            <person name="Grigoriev I.V."/>
            <person name="Hibbett D.S."/>
            <person name="Martin F."/>
        </authorList>
    </citation>
    <scope>NUCLEOTIDE SEQUENCE [LARGE SCALE GENOMIC DNA]</scope>
    <source>
        <strain evidence="3">441</strain>
    </source>
</reference>
<dbReference type="EMBL" id="KN833830">
    <property type="protein sequence ID" value="KIK17379.1"/>
    <property type="molecule type" value="Genomic_DNA"/>
</dbReference>
<reference evidence="2 3" key="1">
    <citation type="submission" date="2014-04" db="EMBL/GenBank/DDBJ databases">
        <authorList>
            <consortium name="DOE Joint Genome Institute"/>
            <person name="Kuo A."/>
            <person name="Kohler A."/>
            <person name="Costa M.D."/>
            <person name="Nagy L.G."/>
            <person name="Floudas D."/>
            <person name="Copeland A."/>
            <person name="Barry K.W."/>
            <person name="Cichocki N."/>
            <person name="Veneault-Fourrey C."/>
            <person name="LaButti K."/>
            <person name="Lindquist E.A."/>
            <person name="Lipzen A."/>
            <person name="Lundell T."/>
            <person name="Morin E."/>
            <person name="Murat C."/>
            <person name="Sun H."/>
            <person name="Tunlid A."/>
            <person name="Henrissat B."/>
            <person name="Grigoriev I.V."/>
            <person name="Hibbett D.S."/>
            <person name="Martin F."/>
            <person name="Nordberg H.P."/>
            <person name="Cantor M.N."/>
            <person name="Hua S.X."/>
        </authorList>
    </citation>
    <scope>NUCLEOTIDE SEQUENCE [LARGE SCALE GENOMIC DNA]</scope>
    <source>
        <strain evidence="2 3">441</strain>
    </source>
</reference>
<proteinExistence type="predicted"/>
<organism evidence="2 3">
    <name type="scientific">Pisolithus microcarpus 441</name>
    <dbReference type="NCBI Taxonomy" id="765257"/>
    <lineage>
        <taxon>Eukaryota</taxon>
        <taxon>Fungi</taxon>
        <taxon>Dikarya</taxon>
        <taxon>Basidiomycota</taxon>
        <taxon>Agaricomycotina</taxon>
        <taxon>Agaricomycetes</taxon>
        <taxon>Agaricomycetidae</taxon>
        <taxon>Boletales</taxon>
        <taxon>Sclerodermatineae</taxon>
        <taxon>Pisolithaceae</taxon>
        <taxon>Pisolithus</taxon>
    </lineage>
</organism>
<protein>
    <recommendedName>
        <fullName evidence="4">Myb/SANT-like domain-containing protein</fullName>
    </recommendedName>
</protein>
<feature type="compositionally biased region" description="Polar residues" evidence="1">
    <location>
        <begin position="229"/>
        <end position="244"/>
    </location>
</feature>
<evidence type="ECO:0000313" key="3">
    <source>
        <dbReference type="Proteomes" id="UP000054018"/>
    </source>
</evidence>